<keyword evidence="4 5" id="KW-0472">Membrane</keyword>
<feature type="transmembrane region" description="Helical" evidence="5">
    <location>
        <begin position="127"/>
        <end position="147"/>
    </location>
</feature>
<name>A0ABT5XAB6_9EURY</name>
<reference evidence="6 7" key="1">
    <citation type="submission" date="2023-03" db="EMBL/GenBank/DDBJ databases">
        <title>WGS of Methanotrichaceae archaeon Mx.</title>
        <authorList>
            <person name="Sorokin D.Y."/>
            <person name="Merkel A.Y."/>
        </authorList>
    </citation>
    <scope>NUCLEOTIDE SEQUENCE [LARGE SCALE GENOMIC DNA]</scope>
    <source>
        <strain evidence="6 7">Mx</strain>
    </source>
</reference>
<dbReference type="Pfam" id="PF01040">
    <property type="entry name" value="UbiA"/>
    <property type="match status" value="1"/>
</dbReference>
<dbReference type="EMBL" id="JARFPK010000050">
    <property type="protein sequence ID" value="MDF0591602.1"/>
    <property type="molecule type" value="Genomic_DNA"/>
</dbReference>
<feature type="transmembrane region" description="Helical" evidence="5">
    <location>
        <begin position="102"/>
        <end position="121"/>
    </location>
</feature>
<feature type="transmembrane region" description="Helical" evidence="5">
    <location>
        <begin position="60"/>
        <end position="81"/>
    </location>
</feature>
<accession>A0ABT5XAB6</accession>
<evidence type="ECO:0000256" key="2">
    <source>
        <dbReference type="ARBA" id="ARBA00022692"/>
    </source>
</evidence>
<evidence type="ECO:0000256" key="4">
    <source>
        <dbReference type="ARBA" id="ARBA00023136"/>
    </source>
</evidence>
<organism evidence="6 7">
    <name type="scientific">Candidatus Methanocrinis natronophilus</name>
    <dbReference type="NCBI Taxonomy" id="3033396"/>
    <lineage>
        <taxon>Archaea</taxon>
        <taxon>Methanobacteriati</taxon>
        <taxon>Methanobacteriota</taxon>
        <taxon>Stenosarchaea group</taxon>
        <taxon>Methanomicrobia</taxon>
        <taxon>Methanotrichales</taxon>
        <taxon>Methanotrichaceae</taxon>
        <taxon>Methanocrinis</taxon>
    </lineage>
</organism>
<dbReference type="InterPro" id="IPR000537">
    <property type="entry name" value="UbiA_prenyltransferase"/>
</dbReference>
<protein>
    <submittedName>
        <fullName evidence="6">UbiA family prenyltransferase</fullName>
    </submittedName>
</protein>
<feature type="transmembrane region" description="Helical" evidence="5">
    <location>
        <begin position="244"/>
        <end position="265"/>
    </location>
</feature>
<evidence type="ECO:0000256" key="1">
    <source>
        <dbReference type="ARBA" id="ARBA00004651"/>
    </source>
</evidence>
<feature type="transmembrane region" description="Helical" evidence="5">
    <location>
        <begin position="30"/>
        <end position="54"/>
    </location>
</feature>
<evidence type="ECO:0000256" key="5">
    <source>
        <dbReference type="SAM" id="Phobius"/>
    </source>
</evidence>
<evidence type="ECO:0000256" key="3">
    <source>
        <dbReference type="ARBA" id="ARBA00022989"/>
    </source>
</evidence>
<feature type="transmembrane region" description="Helical" evidence="5">
    <location>
        <begin position="184"/>
        <end position="205"/>
    </location>
</feature>
<comment type="caution">
    <text evidence="6">The sequence shown here is derived from an EMBL/GenBank/DDBJ whole genome shotgun (WGS) entry which is preliminary data.</text>
</comment>
<keyword evidence="3 5" id="KW-1133">Transmembrane helix</keyword>
<evidence type="ECO:0000313" key="6">
    <source>
        <dbReference type="EMBL" id="MDF0591602.1"/>
    </source>
</evidence>
<gene>
    <name evidence="6" type="ORF">P0O15_10575</name>
</gene>
<evidence type="ECO:0000313" key="7">
    <source>
        <dbReference type="Proteomes" id="UP001220010"/>
    </source>
</evidence>
<dbReference type="Proteomes" id="UP001220010">
    <property type="component" value="Unassembled WGS sequence"/>
</dbReference>
<feature type="transmembrane region" description="Helical" evidence="5">
    <location>
        <begin position="217"/>
        <end position="238"/>
    </location>
</feature>
<dbReference type="RefSeq" id="WP_316967330.1">
    <property type="nucleotide sequence ID" value="NZ_JARFPK010000050.1"/>
</dbReference>
<feature type="transmembrane region" description="Helical" evidence="5">
    <location>
        <begin position="277"/>
        <end position="301"/>
    </location>
</feature>
<sequence>MHEHESITFKLNSILMSNCERSYKIAEHALLLLSVSSFFIGITGFFRTYIASLLLGTSPSISACLVMFLITFSIYSLDSIVDMDRDTTNMPERRKFLFERKRLFLVSSLTAYFLAGLILMLSKPFALPIIFVPLAANAFYATKLPILKLRLKDIPVVKNLVVAVAWGLTCTLLPAAYMTNTPEITTLVTIFYIMLITTFVAAVLYDIRDVKGDKEMGVITIPVILGSRKTTGILLALNSTLLPLIAFFDCEIQFLMAGLVFYGYVYIPYFRVRRNPVVLDLFVDGKCIFASFLYIISMISFGKTF</sequence>
<feature type="transmembrane region" description="Helical" evidence="5">
    <location>
        <begin position="159"/>
        <end position="178"/>
    </location>
</feature>
<proteinExistence type="predicted"/>
<comment type="subcellular location">
    <subcellularLocation>
        <location evidence="1">Cell membrane</location>
        <topology evidence="1">Multi-pass membrane protein</topology>
    </subcellularLocation>
</comment>
<keyword evidence="2 5" id="KW-0812">Transmembrane</keyword>
<keyword evidence="7" id="KW-1185">Reference proteome</keyword>